<keyword evidence="3" id="KW-1185">Reference proteome</keyword>
<dbReference type="OrthoDB" id="8964506at2759"/>
<feature type="non-terminal residue" evidence="2">
    <location>
        <position position="218"/>
    </location>
</feature>
<accession>A0A7J5ZBA2</accession>
<evidence type="ECO:0000313" key="2">
    <source>
        <dbReference type="EMBL" id="KAF3859065.1"/>
    </source>
</evidence>
<evidence type="ECO:0000313" key="3">
    <source>
        <dbReference type="Proteomes" id="UP000518266"/>
    </source>
</evidence>
<evidence type="ECO:0000256" key="1">
    <source>
        <dbReference type="SAM" id="MobiDB-lite"/>
    </source>
</evidence>
<gene>
    <name evidence="2" type="ORF">F7725_021464</name>
</gene>
<feature type="compositionally biased region" description="Low complexity" evidence="1">
    <location>
        <begin position="184"/>
        <end position="196"/>
    </location>
</feature>
<dbReference type="Proteomes" id="UP000518266">
    <property type="component" value="Unassembled WGS sequence"/>
</dbReference>
<proteinExistence type="predicted"/>
<name>A0A7J5ZBA2_DISMA</name>
<organism evidence="2 3">
    <name type="scientific">Dissostichus mawsoni</name>
    <name type="common">Antarctic cod</name>
    <dbReference type="NCBI Taxonomy" id="36200"/>
    <lineage>
        <taxon>Eukaryota</taxon>
        <taxon>Metazoa</taxon>
        <taxon>Chordata</taxon>
        <taxon>Craniata</taxon>
        <taxon>Vertebrata</taxon>
        <taxon>Euteleostomi</taxon>
        <taxon>Actinopterygii</taxon>
        <taxon>Neopterygii</taxon>
        <taxon>Teleostei</taxon>
        <taxon>Neoteleostei</taxon>
        <taxon>Acanthomorphata</taxon>
        <taxon>Eupercaria</taxon>
        <taxon>Perciformes</taxon>
        <taxon>Notothenioidei</taxon>
        <taxon>Nototheniidae</taxon>
        <taxon>Dissostichus</taxon>
    </lineage>
</organism>
<comment type="caution">
    <text evidence="2">The sequence shown here is derived from an EMBL/GenBank/DDBJ whole genome shotgun (WGS) entry which is preliminary data.</text>
</comment>
<feature type="compositionally biased region" description="Low complexity" evidence="1">
    <location>
        <begin position="128"/>
        <end position="144"/>
    </location>
</feature>
<dbReference type="AlphaFoldDB" id="A0A7J5ZBA2"/>
<dbReference type="EMBL" id="JAAKFY010000003">
    <property type="protein sequence ID" value="KAF3859065.1"/>
    <property type="molecule type" value="Genomic_DNA"/>
</dbReference>
<feature type="compositionally biased region" description="Low complexity" evidence="1">
    <location>
        <begin position="157"/>
        <end position="174"/>
    </location>
</feature>
<protein>
    <submittedName>
        <fullName evidence="2">Uncharacterized protein</fullName>
    </submittedName>
</protein>
<reference evidence="2 3" key="1">
    <citation type="submission" date="2020-03" db="EMBL/GenBank/DDBJ databases">
        <title>Dissostichus mawsoni Genome sequencing and assembly.</title>
        <authorList>
            <person name="Park H."/>
        </authorList>
    </citation>
    <scope>NUCLEOTIDE SEQUENCE [LARGE SCALE GENOMIC DNA]</scope>
    <source>
        <strain evidence="2">DM0001</strain>
        <tissue evidence="2">Muscle</tissue>
    </source>
</reference>
<sequence length="218" mass="23913">MTRPKLRPCPTCQTLNKASIKTCTVCYGTLSTKTKFIKKAATLDGKWGQGVVRNRNVNRIIDSARIAVLKLEALGFKPILFYGHRDKKSPNKWVADVMTHFAASSVNKAILDKMRRVYEILLTKEPEQPQSSSAEQPEQPQSSSTAARAATELQRTAAAEQPQSSSAQQPEQPEFIVLNLMTCATSPSSSPSSASTNMPPPQTSSPKKEGPQKKKKKI</sequence>
<feature type="region of interest" description="Disordered" evidence="1">
    <location>
        <begin position="125"/>
        <end position="218"/>
    </location>
</feature>